<reference evidence="1 2" key="1">
    <citation type="submission" date="2017-03" db="EMBL/GenBank/DDBJ databases">
        <title>Paenibacillus larvae genome sequencing.</title>
        <authorList>
            <person name="Dingman D.W."/>
        </authorList>
    </citation>
    <scope>NUCLEOTIDE SEQUENCE [LARGE SCALE GENOMIC DNA]</scope>
    <source>
        <strain evidence="1 2">SAG 10367</strain>
    </source>
</reference>
<proteinExistence type="predicted"/>
<sequence>MLAKYSVTTGINLEKYTFPIAVTDQEIDLCNLHLTDLVPGDHIILEAGVGWQKNLDIGELEIMIRKDSPSGPILYQTEDTCFHTTYSVMKHIDKDIQEDTHAYYLTAKSTSSPVNQAKITENVSLTATVVVP</sequence>
<dbReference type="AlphaFoldDB" id="A0A1V0UTN8"/>
<dbReference type="GeneID" id="64221005"/>
<dbReference type="Proteomes" id="UP000192727">
    <property type="component" value="Chromosome"/>
</dbReference>
<evidence type="ECO:0000313" key="2">
    <source>
        <dbReference type="Proteomes" id="UP000192727"/>
    </source>
</evidence>
<dbReference type="EMBL" id="CP020557">
    <property type="protein sequence ID" value="ARF68328.1"/>
    <property type="molecule type" value="Genomic_DNA"/>
</dbReference>
<dbReference type="RefSeq" id="WP_077996360.1">
    <property type="nucleotide sequence ID" value="NZ_CP019794.1"/>
</dbReference>
<accession>A0A1V0UTN8</accession>
<evidence type="ECO:0000313" key="1">
    <source>
        <dbReference type="EMBL" id="ARF68328.1"/>
    </source>
</evidence>
<organism evidence="1 2">
    <name type="scientific">Paenibacillus larvae subsp. pulvifaciens</name>
    <dbReference type="NCBI Taxonomy" id="1477"/>
    <lineage>
        <taxon>Bacteria</taxon>
        <taxon>Bacillati</taxon>
        <taxon>Bacillota</taxon>
        <taxon>Bacilli</taxon>
        <taxon>Bacillales</taxon>
        <taxon>Paenibacillaceae</taxon>
        <taxon>Paenibacillus</taxon>
    </lineage>
</organism>
<name>A0A1V0UTN8_9BACL</name>
<protein>
    <submittedName>
        <fullName evidence="1">Uncharacterized protein</fullName>
    </submittedName>
</protein>
<gene>
    <name evidence="1" type="ORF">B7C51_11680</name>
</gene>